<keyword evidence="2" id="KW-1185">Reference proteome</keyword>
<dbReference type="InParanoid" id="A0A2J7Q4X1"/>
<accession>A0A2J7Q4X1</accession>
<proteinExistence type="predicted"/>
<sequence>MKHGIFHQNFTSLNYGGENYQTTETDLQTSPAGNIVDDQIAFIAILCIVSKFCGKEHVKSHAYVGFSSIAYFPVRYTSTILTKIDSQMGMSLSCNLADRYQCFRGTC</sequence>
<comment type="caution">
    <text evidence="1">The sequence shown here is derived from an EMBL/GenBank/DDBJ whole genome shotgun (WGS) entry which is preliminary data.</text>
</comment>
<organism evidence="1 2">
    <name type="scientific">Cryptotermes secundus</name>
    <dbReference type="NCBI Taxonomy" id="105785"/>
    <lineage>
        <taxon>Eukaryota</taxon>
        <taxon>Metazoa</taxon>
        <taxon>Ecdysozoa</taxon>
        <taxon>Arthropoda</taxon>
        <taxon>Hexapoda</taxon>
        <taxon>Insecta</taxon>
        <taxon>Pterygota</taxon>
        <taxon>Neoptera</taxon>
        <taxon>Polyneoptera</taxon>
        <taxon>Dictyoptera</taxon>
        <taxon>Blattodea</taxon>
        <taxon>Blattoidea</taxon>
        <taxon>Termitoidae</taxon>
        <taxon>Kalotermitidae</taxon>
        <taxon>Cryptotermitinae</taxon>
        <taxon>Cryptotermes</taxon>
    </lineage>
</organism>
<dbReference type="AlphaFoldDB" id="A0A2J7Q4X1"/>
<name>A0A2J7Q4X1_9NEOP</name>
<evidence type="ECO:0000313" key="2">
    <source>
        <dbReference type="Proteomes" id="UP000235965"/>
    </source>
</evidence>
<evidence type="ECO:0000313" key="1">
    <source>
        <dbReference type="EMBL" id="PNF23632.1"/>
    </source>
</evidence>
<gene>
    <name evidence="1" type="ORF">B7P43_G03047</name>
</gene>
<dbReference type="EMBL" id="NEVH01018373">
    <property type="protein sequence ID" value="PNF23632.1"/>
    <property type="molecule type" value="Genomic_DNA"/>
</dbReference>
<protein>
    <submittedName>
        <fullName evidence="1">Uncharacterized protein</fullName>
    </submittedName>
</protein>
<dbReference type="Proteomes" id="UP000235965">
    <property type="component" value="Unassembled WGS sequence"/>
</dbReference>
<reference evidence="1 2" key="1">
    <citation type="submission" date="2017-12" db="EMBL/GenBank/DDBJ databases">
        <title>Hemimetabolous genomes reveal molecular basis of termite eusociality.</title>
        <authorList>
            <person name="Harrison M.C."/>
            <person name="Jongepier E."/>
            <person name="Robertson H.M."/>
            <person name="Arning N."/>
            <person name="Bitard-Feildel T."/>
            <person name="Chao H."/>
            <person name="Childers C.P."/>
            <person name="Dinh H."/>
            <person name="Doddapaneni H."/>
            <person name="Dugan S."/>
            <person name="Gowin J."/>
            <person name="Greiner C."/>
            <person name="Han Y."/>
            <person name="Hu H."/>
            <person name="Hughes D.S.T."/>
            <person name="Huylmans A.-K."/>
            <person name="Kemena C."/>
            <person name="Kremer L.P.M."/>
            <person name="Lee S.L."/>
            <person name="Lopez-Ezquerra A."/>
            <person name="Mallet L."/>
            <person name="Monroy-Kuhn J.M."/>
            <person name="Moser A."/>
            <person name="Murali S.C."/>
            <person name="Muzny D.M."/>
            <person name="Otani S."/>
            <person name="Piulachs M.-D."/>
            <person name="Poelchau M."/>
            <person name="Qu J."/>
            <person name="Schaub F."/>
            <person name="Wada-Katsumata A."/>
            <person name="Worley K.C."/>
            <person name="Xie Q."/>
            <person name="Ylla G."/>
            <person name="Poulsen M."/>
            <person name="Gibbs R.A."/>
            <person name="Schal C."/>
            <person name="Richards S."/>
            <person name="Belles X."/>
            <person name="Korb J."/>
            <person name="Bornberg-Bauer E."/>
        </authorList>
    </citation>
    <scope>NUCLEOTIDE SEQUENCE [LARGE SCALE GENOMIC DNA]</scope>
    <source>
        <tissue evidence="1">Whole body</tissue>
    </source>
</reference>